<dbReference type="PANTHER" id="PTHR43175:SF3">
    <property type="entry name" value="CARBON DISULFIDE HYDROLASE"/>
    <property type="match status" value="1"/>
</dbReference>
<dbReference type="GO" id="GO:0004089">
    <property type="term" value="F:carbonate dehydratase activity"/>
    <property type="evidence" value="ECO:0007669"/>
    <property type="project" value="UniProtKB-UniRule"/>
</dbReference>
<comment type="catalytic activity">
    <reaction evidence="5">
        <text>hydrogencarbonate + H(+) = CO2 + H2O</text>
        <dbReference type="Rhea" id="RHEA:10748"/>
        <dbReference type="ChEBI" id="CHEBI:15377"/>
        <dbReference type="ChEBI" id="CHEBI:15378"/>
        <dbReference type="ChEBI" id="CHEBI:16526"/>
        <dbReference type="ChEBI" id="CHEBI:17544"/>
        <dbReference type="EC" id="4.2.1.1"/>
    </reaction>
</comment>
<feature type="binding site" evidence="4">
    <location>
        <position position="96"/>
    </location>
    <ligand>
        <name>Zn(2+)</name>
        <dbReference type="ChEBI" id="CHEBI:29105"/>
    </ligand>
</feature>
<organism evidence="6 7">
    <name type="scientific">Oidiodendron maius (strain Zn)</name>
    <dbReference type="NCBI Taxonomy" id="913774"/>
    <lineage>
        <taxon>Eukaryota</taxon>
        <taxon>Fungi</taxon>
        <taxon>Dikarya</taxon>
        <taxon>Ascomycota</taxon>
        <taxon>Pezizomycotina</taxon>
        <taxon>Leotiomycetes</taxon>
        <taxon>Leotiomycetes incertae sedis</taxon>
        <taxon>Myxotrichaceae</taxon>
        <taxon>Oidiodendron</taxon>
    </lineage>
</organism>
<dbReference type="SMART" id="SM00947">
    <property type="entry name" value="Pro_CA"/>
    <property type="match status" value="1"/>
</dbReference>
<keyword evidence="3 4" id="KW-0862">Zinc</keyword>
<evidence type="ECO:0000256" key="3">
    <source>
        <dbReference type="ARBA" id="ARBA00022833"/>
    </source>
</evidence>
<evidence type="ECO:0000256" key="1">
    <source>
        <dbReference type="ARBA" id="ARBA00006217"/>
    </source>
</evidence>
<comment type="cofactor">
    <cofactor evidence="4">
        <name>Zn(2+)</name>
        <dbReference type="ChEBI" id="CHEBI:29105"/>
    </cofactor>
    <text evidence="4">Binds 1 zinc ion per subunit.</text>
</comment>
<dbReference type="SUPFAM" id="SSF53056">
    <property type="entry name" value="beta-carbonic anhydrase, cab"/>
    <property type="match status" value="1"/>
</dbReference>
<dbReference type="EMBL" id="KN832891">
    <property type="protein sequence ID" value="KIM94026.1"/>
    <property type="molecule type" value="Genomic_DNA"/>
</dbReference>
<dbReference type="InterPro" id="IPR001765">
    <property type="entry name" value="Carbonic_anhydrase"/>
</dbReference>
<dbReference type="Pfam" id="PF00484">
    <property type="entry name" value="Pro_CA"/>
    <property type="match status" value="1"/>
</dbReference>
<dbReference type="GO" id="GO:0008270">
    <property type="term" value="F:zinc ion binding"/>
    <property type="evidence" value="ECO:0007669"/>
    <property type="project" value="UniProtKB-UniRule"/>
</dbReference>
<dbReference type="CDD" id="cd03379">
    <property type="entry name" value="beta_CA_cladeD"/>
    <property type="match status" value="1"/>
</dbReference>
<evidence type="ECO:0000256" key="5">
    <source>
        <dbReference type="RuleBase" id="RU003956"/>
    </source>
</evidence>
<feature type="binding site" evidence="4">
    <location>
        <position position="44"/>
    </location>
    <ligand>
        <name>Zn(2+)</name>
        <dbReference type="ChEBI" id="CHEBI:29105"/>
    </ligand>
</feature>
<comment type="similarity">
    <text evidence="1 5">Belongs to the beta-class carbonic anhydrase family.</text>
</comment>
<keyword evidence="5" id="KW-0456">Lyase</keyword>
<keyword evidence="2 4" id="KW-0479">Metal-binding</keyword>
<dbReference type="AlphaFoldDB" id="A0A0C3GUG2"/>
<dbReference type="HOGENOM" id="CLU_084253_1_1_1"/>
<accession>A0A0C3GUG2</accession>
<dbReference type="InterPro" id="IPR036874">
    <property type="entry name" value="Carbonic_anhydrase_sf"/>
</dbReference>
<dbReference type="OrthoDB" id="10248475at2759"/>
<proteinExistence type="inferred from homology"/>
<feature type="binding site" evidence="4">
    <location>
        <position position="99"/>
    </location>
    <ligand>
        <name>Zn(2+)</name>
        <dbReference type="ChEBI" id="CHEBI:29105"/>
    </ligand>
</feature>
<evidence type="ECO:0000313" key="7">
    <source>
        <dbReference type="Proteomes" id="UP000054321"/>
    </source>
</evidence>
<evidence type="ECO:0000256" key="4">
    <source>
        <dbReference type="PIRSR" id="PIRSR601765-1"/>
    </source>
</evidence>
<comment type="function">
    <text evidence="5">Reversible hydration of carbon dioxide.</text>
</comment>
<gene>
    <name evidence="6" type="ORF">OIDMADRAFT_60866</name>
</gene>
<protein>
    <recommendedName>
        <fullName evidence="5">Carbonic anhydrase</fullName>
        <ecNumber evidence="5">4.2.1.1</ecNumber>
    </recommendedName>
    <alternativeName>
        <fullName evidence="5">Carbonate dehydratase</fullName>
    </alternativeName>
</protein>
<dbReference type="InParanoid" id="A0A0C3GUG2"/>
<evidence type="ECO:0000313" key="6">
    <source>
        <dbReference type="EMBL" id="KIM94026.1"/>
    </source>
</evidence>
<reference evidence="7" key="2">
    <citation type="submission" date="2015-01" db="EMBL/GenBank/DDBJ databases">
        <title>Evolutionary Origins and Diversification of the Mycorrhizal Mutualists.</title>
        <authorList>
            <consortium name="DOE Joint Genome Institute"/>
            <consortium name="Mycorrhizal Genomics Consortium"/>
            <person name="Kohler A."/>
            <person name="Kuo A."/>
            <person name="Nagy L.G."/>
            <person name="Floudas D."/>
            <person name="Copeland A."/>
            <person name="Barry K.W."/>
            <person name="Cichocki N."/>
            <person name="Veneault-Fourrey C."/>
            <person name="LaButti K."/>
            <person name="Lindquist E.A."/>
            <person name="Lipzen A."/>
            <person name="Lundell T."/>
            <person name="Morin E."/>
            <person name="Murat C."/>
            <person name="Riley R."/>
            <person name="Ohm R."/>
            <person name="Sun H."/>
            <person name="Tunlid A."/>
            <person name="Henrissat B."/>
            <person name="Grigoriev I.V."/>
            <person name="Hibbett D.S."/>
            <person name="Martin F."/>
        </authorList>
    </citation>
    <scope>NUCLEOTIDE SEQUENCE [LARGE SCALE GENOMIC DNA]</scope>
    <source>
        <strain evidence="7">Zn</strain>
    </source>
</reference>
<evidence type="ECO:0000256" key="2">
    <source>
        <dbReference type="ARBA" id="ARBA00022723"/>
    </source>
</evidence>
<reference evidence="6 7" key="1">
    <citation type="submission" date="2014-04" db="EMBL/GenBank/DDBJ databases">
        <authorList>
            <consortium name="DOE Joint Genome Institute"/>
            <person name="Kuo A."/>
            <person name="Martino E."/>
            <person name="Perotto S."/>
            <person name="Kohler A."/>
            <person name="Nagy L.G."/>
            <person name="Floudas D."/>
            <person name="Copeland A."/>
            <person name="Barry K.W."/>
            <person name="Cichocki N."/>
            <person name="Veneault-Fourrey C."/>
            <person name="LaButti K."/>
            <person name="Lindquist E.A."/>
            <person name="Lipzen A."/>
            <person name="Lundell T."/>
            <person name="Morin E."/>
            <person name="Murat C."/>
            <person name="Sun H."/>
            <person name="Tunlid A."/>
            <person name="Henrissat B."/>
            <person name="Grigoriev I.V."/>
            <person name="Hibbett D.S."/>
            <person name="Martin F."/>
            <person name="Nordberg H.P."/>
            <person name="Cantor M.N."/>
            <person name="Hua S.X."/>
        </authorList>
    </citation>
    <scope>NUCLEOTIDE SEQUENCE [LARGE SCALE GENOMIC DNA]</scope>
    <source>
        <strain evidence="6 7">Zn</strain>
    </source>
</reference>
<dbReference type="EC" id="4.2.1.1" evidence="5"/>
<dbReference type="PANTHER" id="PTHR43175">
    <property type="entry name" value="CARBONIC ANHYDRASE"/>
    <property type="match status" value="1"/>
</dbReference>
<feature type="binding site" evidence="4">
    <location>
        <position position="46"/>
    </location>
    <ligand>
        <name>Zn(2+)</name>
        <dbReference type="ChEBI" id="CHEBI:29105"/>
    </ligand>
</feature>
<dbReference type="STRING" id="913774.A0A0C3GUG2"/>
<keyword evidence="7" id="KW-1185">Reference proteome</keyword>
<dbReference type="Proteomes" id="UP000054321">
    <property type="component" value="Unassembled WGS sequence"/>
</dbReference>
<sequence>MATKKVQDLINKNAAFAADNYGAPPDFKFLLGLPRHTAVCIISCADPRLIPEQYFGFGMGEMPVIRVAGARVKDSLRSLLVLENALGLGGVVIVHHTDCGMTHLTDAGLKASLKEKCPQNAAEIDAMDFDEITDADLQTSVKKDIKFLKESPYFSQDLVVTGMIFDLNAGKVIETIS</sequence>
<dbReference type="Gene3D" id="3.40.1050.10">
    <property type="entry name" value="Carbonic anhydrase"/>
    <property type="match status" value="1"/>
</dbReference>
<name>A0A0C3GUG2_OIDMZ</name>